<gene>
    <name evidence="8" type="ORF">J3Q64DRAFT_1640879</name>
</gene>
<evidence type="ECO:0000256" key="7">
    <source>
        <dbReference type="SAM" id="Phobius"/>
    </source>
</evidence>
<feature type="transmembrane region" description="Helical" evidence="7">
    <location>
        <begin position="148"/>
        <end position="170"/>
    </location>
</feature>
<keyword evidence="9" id="KW-1185">Reference proteome</keyword>
<evidence type="ECO:0000256" key="1">
    <source>
        <dbReference type="ARBA" id="ARBA00004127"/>
    </source>
</evidence>
<evidence type="ECO:0000256" key="6">
    <source>
        <dbReference type="ARBA" id="ARBA00023136"/>
    </source>
</evidence>
<evidence type="ECO:0000256" key="3">
    <source>
        <dbReference type="ARBA" id="ARBA00022692"/>
    </source>
</evidence>
<dbReference type="Gene3D" id="1.20.1280.290">
    <property type="match status" value="2"/>
</dbReference>
<organism evidence="8 9">
    <name type="scientific">Phycomyces blakesleeanus</name>
    <dbReference type="NCBI Taxonomy" id="4837"/>
    <lineage>
        <taxon>Eukaryota</taxon>
        <taxon>Fungi</taxon>
        <taxon>Fungi incertae sedis</taxon>
        <taxon>Mucoromycota</taxon>
        <taxon>Mucoromycotina</taxon>
        <taxon>Mucoromycetes</taxon>
        <taxon>Mucorales</taxon>
        <taxon>Phycomycetaceae</taxon>
        <taxon>Phycomyces</taxon>
    </lineage>
</organism>
<dbReference type="PANTHER" id="PTHR13131">
    <property type="entry name" value="CYSTINOSIN"/>
    <property type="match status" value="1"/>
</dbReference>
<feature type="transmembrane region" description="Helical" evidence="7">
    <location>
        <begin position="19"/>
        <end position="40"/>
    </location>
</feature>
<evidence type="ECO:0000256" key="2">
    <source>
        <dbReference type="ARBA" id="ARBA00022448"/>
    </source>
</evidence>
<dbReference type="Pfam" id="PF04193">
    <property type="entry name" value="PQ-loop"/>
    <property type="match status" value="2"/>
</dbReference>
<dbReference type="EMBL" id="JBCLYO010000011">
    <property type="protein sequence ID" value="KAL0085204.1"/>
    <property type="molecule type" value="Genomic_DNA"/>
</dbReference>
<dbReference type="Proteomes" id="UP001448207">
    <property type="component" value="Unassembled WGS sequence"/>
</dbReference>
<reference evidence="8 9" key="1">
    <citation type="submission" date="2024-04" db="EMBL/GenBank/DDBJ databases">
        <title>Symmetric and asymmetric DNA N6-adenine methylation regulates different biological responses in Mucorales.</title>
        <authorList>
            <consortium name="Lawrence Berkeley National Laboratory"/>
            <person name="Lax C."/>
            <person name="Mondo S.J."/>
            <person name="Osorio-Concepcion M."/>
            <person name="Muszewska A."/>
            <person name="Corrochano-Luque M."/>
            <person name="Gutierrez G."/>
            <person name="Riley R."/>
            <person name="Lipzen A."/>
            <person name="Guo J."/>
            <person name="Hundley H."/>
            <person name="Amirebrahimi M."/>
            <person name="Ng V."/>
            <person name="Lorenzo-Gutierrez D."/>
            <person name="Binder U."/>
            <person name="Yang J."/>
            <person name="Song Y."/>
            <person name="Canovas D."/>
            <person name="Navarro E."/>
            <person name="Freitag M."/>
            <person name="Gabaldon T."/>
            <person name="Grigoriev I.V."/>
            <person name="Corrochano L.M."/>
            <person name="Nicolas F.E."/>
            <person name="Garre V."/>
        </authorList>
    </citation>
    <scope>NUCLEOTIDE SEQUENCE [LARGE SCALE GENOMIC DNA]</scope>
    <source>
        <strain evidence="8 9">L51</strain>
    </source>
</reference>
<evidence type="ECO:0000313" key="9">
    <source>
        <dbReference type="Proteomes" id="UP001448207"/>
    </source>
</evidence>
<name>A0ABR3AXR1_PHYBL</name>
<keyword evidence="2" id="KW-0813">Transport</keyword>
<dbReference type="SMART" id="SM00679">
    <property type="entry name" value="CTNS"/>
    <property type="match status" value="2"/>
</dbReference>
<evidence type="ECO:0000313" key="8">
    <source>
        <dbReference type="EMBL" id="KAL0085204.1"/>
    </source>
</evidence>
<comment type="caution">
    <text evidence="8">The sequence shown here is derived from an EMBL/GenBank/DDBJ whole genome shotgun (WGS) entry which is preliminary data.</text>
</comment>
<evidence type="ECO:0000256" key="5">
    <source>
        <dbReference type="ARBA" id="ARBA00022989"/>
    </source>
</evidence>
<proteinExistence type="predicted"/>
<feature type="transmembrane region" description="Helical" evidence="7">
    <location>
        <begin position="52"/>
        <end position="72"/>
    </location>
</feature>
<keyword evidence="4" id="KW-0677">Repeat</keyword>
<accession>A0ABR3AXR1</accession>
<feature type="transmembrane region" description="Helical" evidence="7">
    <location>
        <begin position="182"/>
        <end position="206"/>
    </location>
</feature>
<sequence>MAPAIRETSSVGWNVVSNIIGWTYFLSWSVSFYPQAILNWQRKSVQGLSIDFLYYNVLGFLCYSIFNVAFFFSETIQEQCKNHSSGNLVRANDVMFAVHAFLISSFTLGQTFIYKAKAQKLSTTATVLISIPIVGAGIGLLAVEFNGILWIDLMYYLSYVKLAISFIKYLPQVWLNYKRKSTVGWSIYNILLDFAGGALSIGQLLLDASISGDWSGVSGVRK</sequence>
<protein>
    <submittedName>
        <fullName evidence="8">PQ loop repeat-domain-containing protein</fullName>
    </submittedName>
</protein>
<keyword evidence="6 7" id="KW-0472">Membrane</keyword>
<comment type="subcellular location">
    <subcellularLocation>
        <location evidence="1">Endomembrane system</location>
        <topology evidence="1">Multi-pass membrane protein</topology>
    </subcellularLocation>
</comment>
<keyword evidence="5 7" id="KW-1133">Transmembrane helix</keyword>
<feature type="transmembrane region" description="Helical" evidence="7">
    <location>
        <begin position="121"/>
        <end position="142"/>
    </location>
</feature>
<dbReference type="InterPro" id="IPR005282">
    <property type="entry name" value="LC_transporter"/>
</dbReference>
<dbReference type="InterPro" id="IPR006603">
    <property type="entry name" value="PQ-loop_rpt"/>
</dbReference>
<dbReference type="PANTHER" id="PTHR13131:SF5">
    <property type="entry name" value="CYSTINOSIN"/>
    <property type="match status" value="1"/>
</dbReference>
<feature type="transmembrane region" description="Helical" evidence="7">
    <location>
        <begin position="94"/>
        <end position="114"/>
    </location>
</feature>
<evidence type="ECO:0000256" key="4">
    <source>
        <dbReference type="ARBA" id="ARBA00022737"/>
    </source>
</evidence>
<keyword evidence="3 7" id="KW-0812">Transmembrane</keyword>